<sequence length="154" mass="16771">MHFTTTIMLALGALSTQALGAAIDLATPGLAARDFKYDTYHCWGSKRSVEETTGGDKHLVSRSASDELRDGIEYLRGVGGTPKQAPKSCGRVSCSYWTAIYWCNNNDETHYLRSFDTIADGAQFLLDKCGGDGSPFGEVYTDNNWGVRVVSDPC</sequence>
<comment type="caution">
    <text evidence="2">The sequence shown here is derived from an EMBL/GenBank/DDBJ whole genome shotgun (WGS) entry which is preliminary data.</text>
</comment>
<feature type="chain" id="PRO_5046972590" evidence="1">
    <location>
        <begin position="21"/>
        <end position="154"/>
    </location>
</feature>
<organism evidence="2 3">
    <name type="scientific">Aspergillus granulosus</name>
    <dbReference type="NCBI Taxonomy" id="176169"/>
    <lineage>
        <taxon>Eukaryota</taxon>
        <taxon>Fungi</taxon>
        <taxon>Dikarya</taxon>
        <taxon>Ascomycota</taxon>
        <taxon>Pezizomycotina</taxon>
        <taxon>Eurotiomycetes</taxon>
        <taxon>Eurotiomycetidae</taxon>
        <taxon>Eurotiales</taxon>
        <taxon>Aspergillaceae</taxon>
        <taxon>Aspergillus</taxon>
        <taxon>Aspergillus subgen. Nidulantes</taxon>
    </lineage>
</organism>
<feature type="signal peptide" evidence="1">
    <location>
        <begin position="1"/>
        <end position="20"/>
    </location>
</feature>
<dbReference type="Proteomes" id="UP001610334">
    <property type="component" value="Unassembled WGS sequence"/>
</dbReference>
<dbReference type="EMBL" id="JBFXLT010000011">
    <property type="protein sequence ID" value="KAL2819135.1"/>
    <property type="molecule type" value="Genomic_DNA"/>
</dbReference>
<proteinExistence type="predicted"/>
<dbReference type="PANTHER" id="PTHR35605">
    <property type="entry name" value="ECP2 EFFECTOR PROTEIN DOMAIN-CONTAINING PROTEIN-RELATED"/>
    <property type="match status" value="1"/>
</dbReference>
<evidence type="ECO:0000313" key="2">
    <source>
        <dbReference type="EMBL" id="KAL2819135.1"/>
    </source>
</evidence>
<protein>
    <submittedName>
        <fullName evidence="2">Uncharacterized protein</fullName>
    </submittedName>
</protein>
<gene>
    <name evidence="2" type="ORF">BJX63DRAFT_28448</name>
</gene>
<evidence type="ECO:0000313" key="3">
    <source>
        <dbReference type="Proteomes" id="UP001610334"/>
    </source>
</evidence>
<accession>A0ABR4HUS5</accession>
<name>A0ABR4HUS5_9EURO</name>
<dbReference type="PANTHER" id="PTHR35605:SF1">
    <property type="entry name" value="ECP2 EFFECTOR PROTEIN DOMAIN-CONTAINING PROTEIN-RELATED"/>
    <property type="match status" value="1"/>
</dbReference>
<keyword evidence="3" id="KW-1185">Reference proteome</keyword>
<reference evidence="2 3" key="1">
    <citation type="submission" date="2024-07" db="EMBL/GenBank/DDBJ databases">
        <title>Section-level genome sequencing and comparative genomics of Aspergillus sections Usti and Cavernicolus.</title>
        <authorList>
            <consortium name="Lawrence Berkeley National Laboratory"/>
            <person name="Nybo J.L."/>
            <person name="Vesth T.C."/>
            <person name="Theobald S."/>
            <person name="Frisvad J.C."/>
            <person name="Larsen T.O."/>
            <person name="Kjaerboelling I."/>
            <person name="Rothschild-Mancinelli K."/>
            <person name="Lyhne E.K."/>
            <person name="Kogle M.E."/>
            <person name="Barry K."/>
            <person name="Clum A."/>
            <person name="Na H."/>
            <person name="Ledsgaard L."/>
            <person name="Lin J."/>
            <person name="Lipzen A."/>
            <person name="Kuo A."/>
            <person name="Riley R."/>
            <person name="Mondo S."/>
            <person name="Labutti K."/>
            <person name="Haridas S."/>
            <person name="Pangalinan J."/>
            <person name="Salamov A.A."/>
            <person name="Simmons B.A."/>
            <person name="Magnuson J.K."/>
            <person name="Chen J."/>
            <person name="Drula E."/>
            <person name="Henrissat B."/>
            <person name="Wiebenga A."/>
            <person name="Lubbers R.J."/>
            <person name="Gomes A.C."/>
            <person name="Makela M.R."/>
            <person name="Stajich J."/>
            <person name="Grigoriev I.V."/>
            <person name="Mortensen U.H."/>
            <person name="De Vries R.P."/>
            <person name="Baker S.E."/>
            <person name="Andersen M.R."/>
        </authorList>
    </citation>
    <scope>NUCLEOTIDE SEQUENCE [LARGE SCALE GENOMIC DNA]</scope>
    <source>
        <strain evidence="2 3">CBS 588.65</strain>
    </source>
</reference>
<keyword evidence="1" id="KW-0732">Signal</keyword>
<evidence type="ECO:0000256" key="1">
    <source>
        <dbReference type="SAM" id="SignalP"/>
    </source>
</evidence>